<feature type="region of interest" description="Disordered" evidence="5">
    <location>
        <begin position="91"/>
        <end position="493"/>
    </location>
</feature>
<evidence type="ECO:0000256" key="2">
    <source>
        <dbReference type="ARBA" id="ARBA00022845"/>
    </source>
</evidence>
<feature type="region of interest" description="Disordered" evidence="5">
    <location>
        <begin position="1512"/>
        <end position="1543"/>
    </location>
</feature>
<dbReference type="InterPro" id="IPR035979">
    <property type="entry name" value="RBD_domain_sf"/>
</dbReference>
<feature type="region of interest" description="Disordered" evidence="5">
    <location>
        <begin position="1215"/>
        <end position="1263"/>
    </location>
</feature>
<dbReference type="PANTHER" id="PTHR13020:SF28">
    <property type="entry name" value="TRINUCLEOTIDE REPEAT-CONTAINING GENE 6A PROTEIN"/>
    <property type="match status" value="1"/>
</dbReference>
<feature type="compositionally biased region" description="Polar residues" evidence="5">
    <location>
        <begin position="184"/>
        <end position="228"/>
    </location>
</feature>
<dbReference type="PANTHER" id="PTHR13020">
    <property type="entry name" value="TRINUCLEOTIDE REPEAT-CONTAINING GENE 6"/>
    <property type="match status" value="1"/>
</dbReference>
<feature type="compositionally biased region" description="Low complexity" evidence="5">
    <location>
        <begin position="362"/>
        <end position="373"/>
    </location>
</feature>
<keyword evidence="4" id="KW-0943">RNA-mediated gene silencing</keyword>
<comment type="caution">
    <text evidence="7">The sequence shown here is derived from an EMBL/GenBank/DDBJ whole genome shotgun (WGS) entry which is preliminary data.</text>
</comment>
<dbReference type="GO" id="GO:0006417">
    <property type="term" value="P:regulation of translation"/>
    <property type="evidence" value="ECO:0007669"/>
    <property type="project" value="UniProtKB-KW"/>
</dbReference>
<dbReference type="GO" id="GO:0060213">
    <property type="term" value="P:positive regulation of nuclear-transcribed mRNA poly(A) tail shortening"/>
    <property type="evidence" value="ECO:0007669"/>
    <property type="project" value="TreeGrafter"/>
</dbReference>
<feature type="compositionally biased region" description="Low complexity" evidence="5">
    <location>
        <begin position="1217"/>
        <end position="1229"/>
    </location>
</feature>
<feature type="region of interest" description="Disordered" evidence="5">
    <location>
        <begin position="745"/>
        <end position="771"/>
    </location>
</feature>
<feature type="compositionally biased region" description="Polar residues" evidence="5">
    <location>
        <begin position="1011"/>
        <end position="1036"/>
    </location>
</feature>
<reference evidence="7" key="1">
    <citation type="submission" date="2015-08" db="EMBL/GenBank/DDBJ databases">
        <title>The genome of the Asian arowana (Scleropages formosus).</title>
        <authorList>
            <person name="Tan M.H."/>
            <person name="Gan H.M."/>
            <person name="Croft L.J."/>
            <person name="Austin C.M."/>
        </authorList>
    </citation>
    <scope>NUCLEOTIDE SEQUENCE [LARGE SCALE GENOMIC DNA]</scope>
    <source>
        <strain evidence="7">Aro1</strain>
    </source>
</reference>
<gene>
    <name evidence="7" type="ORF">Z043_112234</name>
</gene>
<sequence length="1543" mass="160884">MGTRTRLTSGQLGATLQANEGPLHSLANSILPTNLSHGSLGAQYENPSWSTGSPGSDSDIPWCDVVLHGCERESWPVIRDGNLELTSECVDGDSASSTGSERNLHGTASGSCSGGDDSGISVQSHGPSTCFGLAGGSDPTGSGSLRGPWGVSLSPAGSTCEGSSESDLGTQANEGHSKALPWGSTGSSANRDMNPSTSAPNTSLSTWSATQSSGPLGNSNVAWNTLQDDNTEPAANGTSGKPLNLNTETNGPNTTNVITSSLPNSTSSAQTSEPSTWHVSSASSCVGEGGSGAAWGEKSATPPEDHSAADTVNTSLTQAGLSAPASCRSSDNANRGWESGPKSSPSLSWSAGSAATQHPWGSVSSSSSTSVTSHAGGRSSNSEWTSLPSAGLCEGDNGTGKQTSAWRSLEDDALGRGGAASHSSSSASTWPRPVEASEGSSESSVGSRTERDTHRSIRKKGSSPSGLVQSMLSRGDIDPRVLSNTGWGQTPVRQDNAWDLAALQTRTKPEISTGAKGTKGSSAQDSWGDALTASGSVKNGQAVGSNKGDCSWSNGQKSKQGWVPPAGGEEWAGVGHWVEPQKPGSGSWESDSDRSGSGWSEAGHGSTGSTWDGSSEGRAPSRSDGVSVWSDATKFDNGQHKGGVENGNPKQSTQCWGEDTASCSSAEWCRMQDSSGVQSKASGWLGGPMPSPPRENEPTGWEEPSPESIRRKMEIDDGTSAWGDPSKYNSGNVNMWNASSGLNTALPKAQPQHTAPAAEIAPPPCSLSSKAKSSSSSKCASSWPDAQALSPLFFKLSFSVLVQPNKDYLSPKECAMRSSAPFSGVLVTLAKLCFIPVLKPSMDFAKLTNAALREPSEEAMRSNRMEIAGGVLADKHMDVEKHGQSLEYNGMMRKGVGTRQQMAKDDRSPYFDKNMSPVFGGGNTALPGRASQQLPSQPNLRSQVPPLLPSQVPASLLKYPPASGGLGPLLAPQQMAMLSQLSQLSQLNQLNQLSQLQRLLLQQQKIQQQQRNMTVGSRQQPDLQGRSVGSNVQPLTAPSRHLDPPQPKRQSSPLPPSALASYMETLVPQAGSEPSREQHTLGAFSSFPLGSYPIHSGLRQAEALLQQAVKPPTPMLTSDGHSLLNNGLACPESPIQPRTRRPLTTLDTTTASARGLSSSLNVNNLDINFKEPQSRLKKWTALDMSVSSPLDPTPGKPGKCISPLEDPAFISYDFRNGSSSPVSPPGSVGDSWSTRAKSPHGISQASWPPEFRPGSTSSLNTTLPSTSAWSSIRAYSSSLSSTAQSISARSGDSKSAWSSGAGANSSLAHELWKVPLPSRSVSTPSRPPPGLTGQKQPAPWDDGPLRLGTWGGSDSRFTPGSNWSDSNSGRAATNWLVLKNLTPQIDGSTLRTLCMQHGPLMTFHLNLPHGNAVVCYSSKEEAAKAQTSLHMCVLGNTTILAEVAGEEEVSRFFAQGQSSVTTSPGWQALGVPPGRGSSMDGSHPYPGHWSGAGDLQASPLWGAPNYSTSLWGNPGGGESRGMASSSPLASFLPDHLTGGGDGM</sequence>
<feature type="compositionally biased region" description="Polar residues" evidence="5">
    <location>
        <begin position="155"/>
        <end position="174"/>
    </location>
</feature>
<keyword evidence="2" id="KW-0810">Translation regulation</keyword>
<feature type="compositionally biased region" description="Polar residues" evidence="5">
    <location>
        <begin position="482"/>
        <end position="493"/>
    </location>
</feature>
<dbReference type="GO" id="GO:0005654">
    <property type="term" value="C:nucleoplasm"/>
    <property type="evidence" value="ECO:0007669"/>
    <property type="project" value="TreeGrafter"/>
</dbReference>
<dbReference type="InterPro" id="IPR052068">
    <property type="entry name" value="GW182_domain"/>
</dbReference>
<feature type="compositionally biased region" description="Polar residues" evidence="5">
    <location>
        <begin position="672"/>
        <end position="681"/>
    </location>
</feature>
<dbReference type="FunFam" id="3.30.70.330:FF:000011">
    <property type="entry name" value="trinucleotide repeat-containing gene 6A protein-like"/>
    <property type="match status" value="1"/>
</dbReference>
<dbReference type="InterPro" id="IPR012677">
    <property type="entry name" value="Nucleotide-bd_a/b_plait_sf"/>
</dbReference>
<dbReference type="SUPFAM" id="SSF54928">
    <property type="entry name" value="RNA-binding domain, RBD"/>
    <property type="match status" value="1"/>
</dbReference>
<evidence type="ECO:0000256" key="1">
    <source>
        <dbReference type="ARBA" id="ARBA00007302"/>
    </source>
</evidence>
<accession>A0A0P7V777</accession>
<dbReference type="EMBL" id="JARO02004154">
    <property type="protein sequence ID" value="KPP69039.1"/>
    <property type="molecule type" value="Genomic_DNA"/>
</dbReference>
<dbReference type="Proteomes" id="UP000034805">
    <property type="component" value="Unassembled WGS sequence"/>
</dbReference>
<dbReference type="GO" id="GO:0000932">
    <property type="term" value="C:P-body"/>
    <property type="evidence" value="ECO:0007669"/>
    <property type="project" value="TreeGrafter"/>
</dbReference>
<feature type="compositionally biased region" description="Polar residues" evidence="5">
    <location>
        <begin position="533"/>
        <end position="544"/>
    </location>
</feature>
<evidence type="ECO:0000259" key="6">
    <source>
        <dbReference type="Pfam" id="PF16608"/>
    </source>
</evidence>
<keyword evidence="3" id="KW-0694">RNA-binding</keyword>
<dbReference type="STRING" id="113540.ENSSFOP00015022286"/>
<feature type="compositionally biased region" description="Polar residues" evidence="5">
    <location>
        <begin position="310"/>
        <end position="320"/>
    </location>
</feature>
<feature type="region of interest" description="Disordered" evidence="5">
    <location>
        <begin position="921"/>
        <end position="947"/>
    </location>
</feature>
<evidence type="ECO:0000313" key="8">
    <source>
        <dbReference type="Proteomes" id="UP000034805"/>
    </source>
</evidence>
<feature type="compositionally biased region" description="Polar residues" evidence="5">
    <location>
        <begin position="930"/>
        <end position="942"/>
    </location>
</feature>
<feature type="compositionally biased region" description="Polar residues" evidence="5">
    <location>
        <begin position="648"/>
        <end position="665"/>
    </location>
</feature>
<dbReference type="GO" id="GO:0035195">
    <property type="term" value="P:miRNA-mediated post-transcriptional gene silencing"/>
    <property type="evidence" value="ECO:0007669"/>
    <property type="project" value="TreeGrafter"/>
</dbReference>
<proteinExistence type="inferred from homology"/>
<feature type="compositionally biased region" description="Low complexity" evidence="5">
    <location>
        <begin position="339"/>
        <end position="355"/>
    </location>
</feature>
<protein>
    <submittedName>
        <fullName evidence="7">Trinucleotide repeat-containing protein 6A-like</fullName>
    </submittedName>
</protein>
<feature type="compositionally biased region" description="Polar residues" evidence="5">
    <location>
        <begin position="236"/>
        <end position="284"/>
    </location>
</feature>
<feature type="domain" description="TNRC6 PABC binding" evidence="6">
    <location>
        <begin position="1254"/>
        <end position="1370"/>
    </location>
</feature>
<feature type="compositionally biased region" description="Polar residues" evidence="5">
    <location>
        <begin position="462"/>
        <end position="472"/>
    </location>
</feature>
<evidence type="ECO:0000256" key="4">
    <source>
        <dbReference type="ARBA" id="ARBA00023158"/>
    </source>
</evidence>
<evidence type="ECO:0000256" key="5">
    <source>
        <dbReference type="SAM" id="MobiDB-lite"/>
    </source>
</evidence>
<feature type="region of interest" description="Disordered" evidence="5">
    <location>
        <begin position="1318"/>
        <end position="1343"/>
    </location>
</feature>
<evidence type="ECO:0000313" key="7">
    <source>
        <dbReference type="EMBL" id="KPP69039.1"/>
    </source>
</evidence>
<dbReference type="Pfam" id="PF16608">
    <property type="entry name" value="TNRC6-PABC_bdg"/>
    <property type="match status" value="1"/>
</dbReference>
<feature type="compositionally biased region" description="Polar residues" evidence="5">
    <location>
        <begin position="378"/>
        <end position="388"/>
    </location>
</feature>
<dbReference type="GO" id="GO:0003723">
    <property type="term" value="F:RNA binding"/>
    <property type="evidence" value="ECO:0007669"/>
    <property type="project" value="UniProtKB-KW"/>
</dbReference>
<dbReference type="Gene3D" id="3.30.70.330">
    <property type="match status" value="1"/>
</dbReference>
<comment type="similarity">
    <text evidence="1">Belongs to the GW182 family.</text>
</comment>
<evidence type="ECO:0000256" key="3">
    <source>
        <dbReference type="ARBA" id="ARBA00022884"/>
    </source>
</evidence>
<organism evidence="7 8">
    <name type="scientific">Scleropages formosus</name>
    <name type="common">Asian bonytongue</name>
    <name type="synonym">Osteoglossum formosum</name>
    <dbReference type="NCBI Taxonomy" id="113540"/>
    <lineage>
        <taxon>Eukaryota</taxon>
        <taxon>Metazoa</taxon>
        <taxon>Chordata</taxon>
        <taxon>Craniata</taxon>
        <taxon>Vertebrata</taxon>
        <taxon>Euteleostomi</taxon>
        <taxon>Actinopterygii</taxon>
        <taxon>Neopterygii</taxon>
        <taxon>Teleostei</taxon>
        <taxon>Osteoglossocephala</taxon>
        <taxon>Osteoglossomorpha</taxon>
        <taxon>Osteoglossiformes</taxon>
        <taxon>Osteoglossidae</taxon>
        <taxon>Scleropages</taxon>
    </lineage>
</organism>
<feature type="region of interest" description="Disordered" evidence="5">
    <location>
        <begin position="533"/>
        <end position="707"/>
    </location>
</feature>
<feature type="compositionally biased region" description="Low complexity" evidence="5">
    <location>
        <begin position="419"/>
        <end position="447"/>
    </location>
</feature>
<name>A0A0P7V777_SCLFO</name>
<feature type="region of interest" description="Disordered" evidence="5">
    <location>
        <begin position="1011"/>
        <end position="1057"/>
    </location>
</feature>
<feature type="compositionally biased region" description="Basic and acidic residues" evidence="5">
    <location>
        <begin position="633"/>
        <end position="643"/>
    </location>
</feature>
<feature type="compositionally biased region" description="Polar residues" evidence="5">
    <location>
        <begin position="1230"/>
        <end position="1246"/>
    </location>
</feature>
<dbReference type="InterPro" id="IPR032226">
    <property type="entry name" value="TNRC6_PABC-bd"/>
</dbReference>